<dbReference type="InterPro" id="IPR019371">
    <property type="entry name" value="KxDL_dom"/>
</dbReference>
<evidence type="ECO:0000256" key="7">
    <source>
        <dbReference type="ARBA" id="ARBA00029808"/>
    </source>
</evidence>
<evidence type="ECO:0000256" key="1">
    <source>
        <dbReference type="ARBA" id="ARBA00002069"/>
    </source>
</evidence>
<dbReference type="Pfam" id="PF10241">
    <property type="entry name" value="KxDL"/>
    <property type="match status" value="1"/>
</dbReference>
<comment type="function">
    <text evidence="1">Component of the biogenesis of lysosome-related organelles complex-1 (BLOC-1) involved in endosomal cargo sorting.</text>
</comment>
<organism evidence="10 11">
    <name type="scientific">Leptosphaeria maculans (strain JN3 / isolate v23.1.3 / race Av1-4-5-6-7-8)</name>
    <name type="common">Blackleg fungus</name>
    <name type="synonym">Phoma lingam</name>
    <dbReference type="NCBI Taxonomy" id="985895"/>
    <lineage>
        <taxon>Eukaryota</taxon>
        <taxon>Fungi</taxon>
        <taxon>Dikarya</taxon>
        <taxon>Ascomycota</taxon>
        <taxon>Pezizomycotina</taxon>
        <taxon>Dothideomycetes</taxon>
        <taxon>Pleosporomycetidae</taxon>
        <taxon>Pleosporales</taxon>
        <taxon>Pleosporineae</taxon>
        <taxon>Leptosphaeriaceae</taxon>
        <taxon>Plenodomus</taxon>
        <taxon>Plenodomus lingam/Leptosphaeria maculans species complex</taxon>
    </lineage>
</organism>
<keyword evidence="5" id="KW-0813">Transport</keyword>
<keyword evidence="6" id="KW-0967">Endosome</keyword>
<feature type="region of interest" description="Disordered" evidence="8">
    <location>
        <begin position="206"/>
        <end position="247"/>
    </location>
</feature>
<dbReference type="GO" id="GO:0007032">
    <property type="term" value="P:endosome organization"/>
    <property type="evidence" value="ECO:0007669"/>
    <property type="project" value="TreeGrafter"/>
</dbReference>
<reference evidence="11" key="1">
    <citation type="journal article" date="2011" name="Nat. Commun.">
        <title>Effector diversification within compartments of the Leptosphaeria maculans genome affected by Repeat-Induced Point mutations.</title>
        <authorList>
            <person name="Rouxel T."/>
            <person name="Grandaubert J."/>
            <person name="Hane J.K."/>
            <person name="Hoede C."/>
            <person name="van de Wouw A.P."/>
            <person name="Couloux A."/>
            <person name="Dominguez V."/>
            <person name="Anthouard V."/>
            <person name="Bally P."/>
            <person name="Bourras S."/>
            <person name="Cozijnsen A.J."/>
            <person name="Ciuffetti L.M."/>
            <person name="Degrave A."/>
            <person name="Dilmaghani A."/>
            <person name="Duret L."/>
            <person name="Fudal I."/>
            <person name="Goodwin S.B."/>
            <person name="Gout L."/>
            <person name="Glaser N."/>
            <person name="Linglin J."/>
            <person name="Kema G.H.J."/>
            <person name="Lapalu N."/>
            <person name="Lawrence C.B."/>
            <person name="May K."/>
            <person name="Meyer M."/>
            <person name="Ollivier B."/>
            <person name="Poulain J."/>
            <person name="Schoch C.L."/>
            <person name="Simon A."/>
            <person name="Spatafora J.W."/>
            <person name="Stachowiak A."/>
            <person name="Turgeon B.G."/>
            <person name="Tyler B.M."/>
            <person name="Vincent D."/>
            <person name="Weissenbach J."/>
            <person name="Amselem J."/>
            <person name="Quesneville H."/>
            <person name="Oliver R.P."/>
            <person name="Wincker P."/>
            <person name="Balesdent M.-H."/>
            <person name="Howlett B.J."/>
        </authorList>
    </citation>
    <scope>NUCLEOTIDE SEQUENCE [LARGE SCALE GENOMIC DNA]</scope>
    <source>
        <strain evidence="11">JN3 / isolate v23.1.3 / race Av1-4-5-6-7-8</strain>
    </source>
</reference>
<dbReference type="GeneID" id="13289498"/>
<comment type="similarity">
    <text evidence="3">Belongs to the KXD1 family.</text>
</comment>
<dbReference type="GO" id="GO:0031083">
    <property type="term" value="C:BLOC-1 complex"/>
    <property type="evidence" value="ECO:0007669"/>
    <property type="project" value="TreeGrafter"/>
</dbReference>
<evidence type="ECO:0000313" key="11">
    <source>
        <dbReference type="Proteomes" id="UP000002668"/>
    </source>
</evidence>
<accession>E5ACS7</accession>
<dbReference type="InterPro" id="IPR051390">
    <property type="entry name" value="BLOC-1_subunit_KXD1"/>
</dbReference>
<proteinExistence type="inferred from homology"/>
<dbReference type="VEuPathDB" id="FungiDB:LEMA_P010660.1"/>
<dbReference type="OrthoDB" id="4089816at2759"/>
<evidence type="ECO:0000256" key="8">
    <source>
        <dbReference type="SAM" id="MobiDB-lite"/>
    </source>
</evidence>
<gene>
    <name evidence="10" type="ORF">LEMA_P010660.1</name>
</gene>
<dbReference type="EMBL" id="FP929139">
    <property type="protein sequence ID" value="CBY02279.1"/>
    <property type="molecule type" value="Genomic_DNA"/>
</dbReference>
<dbReference type="PANTHER" id="PTHR37787">
    <property type="entry name" value="BIOGENESIS OF LYSOSOME-RELATED ORGANELLES COMPLEX 1 SUBUNIT KXD1"/>
    <property type="match status" value="1"/>
</dbReference>
<evidence type="ECO:0000313" key="10">
    <source>
        <dbReference type="EMBL" id="CBY02279.1"/>
    </source>
</evidence>
<dbReference type="eggNOG" id="ENOG502S1H5">
    <property type="taxonomic scope" value="Eukaryota"/>
</dbReference>
<evidence type="ECO:0000256" key="6">
    <source>
        <dbReference type="ARBA" id="ARBA00022753"/>
    </source>
</evidence>
<comment type="subcellular location">
    <subcellularLocation>
        <location evidence="2">Endosome</location>
    </subcellularLocation>
</comment>
<protein>
    <recommendedName>
        <fullName evidence="4">Biogenesis of lysosome-related organelles complex 1 subunit KXD1</fullName>
    </recommendedName>
    <alternativeName>
        <fullName evidence="7">KxDL homolog</fullName>
    </alternativeName>
</protein>
<dbReference type="PANTHER" id="PTHR37787:SF1">
    <property type="entry name" value="BIOGENESIS OF LYSOSOME-RELATED ORGANELLES COMPLEX 1 SUBUNIT KXD1"/>
    <property type="match status" value="1"/>
</dbReference>
<keyword evidence="11" id="KW-1185">Reference proteome</keyword>
<dbReference type="HOGENOM" id="CLU_758803_0_0_1"/>
<dbReference type="GO" id="GO:0032880">
    <property type="term" value="P:regulation of protein localization"/>
    <property type="evidence" value="ECO:0007669"/>
    <property type="project" value="TreeGrafter"/>
</dbReference>
<name>E5ACS7_LEPMJ</name>
<evidence type="ECO:0000256" key="4">
    <source>
        <dbReference type="ARBA" id="ARBA00016207"/>
    </source>
</evidence>
<sequence>MVTALSTLAAFAWRWRSRLMRLPFLAALSNALMSVLDGMCSHNRTLLLLHANSPRRTFLAQASSEIIPLASSFSQLAFVSIPYPAEVSWIGCGLRSRAFVQPSPNDASMTGSSGTEPQWMQDYAPVSDSIYSSTVSQLQAWTNSSHLSHTCLSITLITSSPKGLPYKFSVLIDHIIDIMATTHPYYQLPQSSYPMQMPQKPGYYYPPQQNYGRVSASPPEGPESVTTSGVASYEPSATSSNYAGSASEYESTSGAASVDLLDYMGNRLNGSFDPLPLDRSLAKQAQTSGELNAKHRELLELQALAQRRLAGARANFADGMRAAKDVQKDLQWTQKRVDALNDRAARKYPEQYQTAQRRYPAPVDY</sequence>
<dbReference type="GO" id="GO:0005768">
    <property type="term" value="C:endosome"/>
    <property type="evidence" value="ECO:0007669"/>
    <property type="project" value="UniProtKB-SubCell"/>
</dbReference>
<dbReference type="InParanoid" id="E5ACS7"/>
<dbReference type="Proteomes" id="UP000002668">
    <property type="component" value="Genome"/>
</dbReference>
<evidence type="ECO:0000259" key="9">
    <source>
        <dbReference type="Pfam" id="PF10241"/>
    </source>
</evidence>
<feature type="compositionally biased region" description="Polar residues" evidence="8">
    <location>
        <begin position="224"/>
        <end position="247"/>
    </location>
</feature>
<evidence type="ECO:0000256" key="2">
    <source>
        <dbReference type="ARBA" id="ARBA00004177"/>
    </source>
</evidence>
<feature type="domain" description="KxDL" evidence="9">
    <location>
        <begin position="267"/>
        <end position="352"/>
    </location>
</feature>
<dbReference type="AlphaFoldDB" id="E5ACS7"/>
<evidence type="ECO:0000256" key="3">
    <source>
        <dbReference type="ARBA" id="ARBA00005913"/>
    </source>
</evidence>
<evidence type="ECO:0000256" key="5">
    <source>
        <dbReference type="ARBA" id="ARBA00022448"/>
    </source>
</evidence>